<dbReference type="EnsemblPlants" id="OPUNC01G07550.1">
    <property type="protein sequence ID" value="OPUNC01G07550.1"/>
    <property type="gene ID" value="OPUNC01G07550"/>
</dbReference>
<evidence type="ECO:0000313" key="3">
    <source>
        <dbReference type="Proteomes" id="UP000026962"/>
    </source>
</evidence>
<protein>
    <recommendedName>
        <fullName evidence="4">DUF834 domain-containing protein</fullName>
    </recommendedName>
</protein>
<evidence type="ECO:0000313" key="2">
    <source>
        <dbReference type="EnsemblPlants" id="OPUNC01G07550.1"/>
    </source>
</evidence>
<feature type="region of interest" description="Disordered" evidence="1">
    <location>
        <begin position="1"/>
        <end position="56"/>
    </location>
</feature>
<dbReference type="HOGENOM" id="CLU_2610184_0_0_1"/>
<dbReference type="AlphaFoldDB" id="A0A0E0JFS3"/>
<reference evidence="2" key="1">
    <citation type="submission" date="2015-04" db="UniProtKB">
        <authorList>
            <consortium name="EnsemblPlants"/>
        </authorList>
    </citation>
    <scope>IDENTIFICATION</scope>
</reference>
<evidence type="ECO:0008006" key="4">
    <source>
        <dbReference type="Google" id="ProtNLM"/>
    </source>
</evidence>
<proteinExistence type="predicted"/>
<keyword evidence="3" id="KW-1185">Reference proteome</keyword>
<reference evidence="2" key="2">
    <citation type="submission" date="2018-05" db="EMBL/GenBank/DDBJ databases">
        <title>OpunRS2 (Oryza punctata Reference Sequence Version 2).</title>
        <authorList>
            <person name="Zhang J."/>
            <person name="Kudrna D."/>
            <person name="Lee S."/>
            <person name="Talag J."/>
            <person name="Welchert J."/>
            <person name="Wing R.A."/>
        </authorList>
    </citation>
    <scope>NUCLEOTIDE SEQUENCE [LARGE SCALE GENOMIC DNA]</scope>
</reference>
<name>A0A0E0JFS3_ORYPU</name>
<evidence type="ECO:0000256" key="1">
    <source>
        <dbReference type="SAM" id="MobiDB-lite"/>
    </source>
</evidence>
<sequence length="79" mass="8064">MRPSIAAPWGRLTGRAPESGGDGGWMGNPRRGGVRCRQPARSSALRGTVDGEQPRVEEVAAADDADGGMSGCSSSAPQP</sequence>
<organism evidence="2">
    <name type="scientific">Oryza punctata</name>
    <name type="common">Red rice</name>
    <dbReference type="NCBI Taxonomy" id="4537"/>
    <lineage>
        <taxon>Eukaryota</taxon>
        <taxon>Viridiplantae</taxon>
        <taxon>Streptophyta</taxon>
        <taxon>Embryophyta</taxon>
        <taxon>Tracheophyta</taxon>
        <taxon>Spermatophyta</taxon>
        <taxon>Magnoliopsida</taxon>
        <taxon>Liliopsida</taxon>
        <taxon>Poales</taxon>
        <taxon>Poaceae</taxon>
        <taxon>BOP clade</taxon>
        <taxon>Oryzoideae</taxon>
        <taxon>Oryzeae</taxon>
        <taxon>Oryzinae</taxon>
        <taxon>Oryza</taxon>
    </lineage>
</organism>
<dbReference type="Proteomes" id="UP000026962">
    <property type="component" value="Chromosome 1"/>
</dbReference>
<accession>A0A0E0JFS3</accession>
<dbReference type="Gramene" id="OPUNC01G07550.1">
    <property type="protein sequence ID" value="OPUNC01G07550.1"/>
    <property type="gene ID" value="OPUNC01G07550"/>
</dbReference>